<organism evidence="1 2">
    <name type="scientific">Portunus trituberculatus</name>
    <name type="common">Swimming crab</name>
    <name type="synonym">Neptunus trituberculatus</name>
    <dbReference type="NCBI Taxonomy" id="210409"/>
    <lineage>
        <taxon>Eukaryota</taxon>
        <taxon>Metazoa</taxon>
        <taxon>Ecdysozoa</taxon>
        <taxon>Arthropoda</taxon>
        <taxon>Crustacea</taxon>
        <taxon>Multicrustacea</taxon>
        <taxon>Malacostraca</taxon>
        <taxon>Eumalacostraca</taxon>
        <taxon>Eucarida</taxon>
        <taxon>Decapoda</taxon>
        <taxon>Pleocyemata</taxon>
        <taxon>Brachyura</taxon>
        <taxon>Eubrachyura</taxon>
        <taxon>Portunoidea</taxon>
        <taxon>Portunidae</taxon>
        <taxon>Portuninae</taxon>
        <taxon>Portunus</taxon>
    </lineage>
</organism>
<sequence>MTEGMVVEVAEGTEETGTALPHLVTDVPAGVVAVTIMIVGTNVVVTEVTIVVGMTATTARHTMIAMTDMIVLMTSTIAMNGPDPAHILPVSKRSEYLLKGSV</sequence>
<evidence type="ECO:0000313" key="2">
    <source>
        <dbReference type="Proteomes" id="UP000324222"/>
    </source>
</evidence>
<name>A0A5B7FE24_PORTR</name>
<keyword evidence="2" id="KW-1185">Reference proteome</keyword>
<comment type="caution">
    <text evidence="1">The sequence shown here is derived from an EMBL/GenBank/DDBJ whole genome shotgun (WGS) entry which is preliminary data.</text>
</comment>
<dbReference type="Proteomes" id="UP000324222">
    <property type="component" value="Unassembled WGS sequence"/>
</dbReference>
<protein>
    <submittedName>
        <fullName evidence="1">Uncharacterized protein</fullName>
    </submittedName>
</protein>
<gene>
    <name evidence="1" type="ORF">E2C01_037407</name>
</gene>
<dbReference type="AlphaFoldDB" id="A0A5B7FE24"/>
<evidence type="ECO:0000313" key="1">
    <source>
        <dbReference type="EMBL" id="MPC43755.1"/>
    </source>
</evidence>
<reference evidence="1 2" key="1">
    <citation type="submission" date="2019-05" db="EMBL/GenBank/DDBJ databases">
        <title>Another draft genome of Portunus trituberculatus and its Hox gene families provides insights of decapod evolution.</title>
        <authorList>
            <person name="Jeong J.-H."/>
            <person name="Song I."/>
            <person name="Kim S."/>
            <person name="Choi T."/>
            <person name="Kim D."/>
            <person name="Ryu S."/>
            <person name="Kim W."/>
        </authorList>
    </citation>
    <scope>NUCLEOTIDE SEQUENCE [LARGE SCALE GENOMIC DNA]</scope>
    <source>
        <tissue evidence="1">Muscle</tissue>
    </source>
</reference>
<accession>A0A5B7FE24</accession>
<dbReference type="EMBL" id="VSRR010005976">
    <property type="protein sequence ID" value="MPC43755.1"/>
    <property type="molecule type" value="Genomic_DNA"/>
</dbReference>
<proteinExistence type="predicted"/>